<dbReference type="Pfam" id="PF00698">
    <property type="entry name" value="Acyl_transf_1"/>
    <property type="match status" value="1"/>
</dbReference>
<evidence type="ECO:0000259" key="8">
    <source>
        <dbReference type="PROSITE" id="PS52019"/>
    </source>
</evidence>
<dbReference type="InterPro" id="IPR001227">
    <property type="entry name" value="Ac_transferase_dom_sf"/>
</dbReference>
<dbReference type="SMART" id="SM00822">
    <property type="entry name" value="PKS_KR"/>
    <property type="match status" value="1"/>
</dbReference>
<dbReference type="PANTHER" id="PTHR43775">
    <property type="entry name" value="FATTY ACID SYNTHASE"/>
    <property type="match status" value="1"/>
</dbReference>
<feature type="compositionally biased region" description="Low complexity" evidence="6">
    <location>
        <begin position="1220"/>
        <end position="1235"/>
    </location>
</feature>
<dbReference type="Pfam" id="PF16197">
    <property type="entry name" value="KAsynt_C_assoc"/>
    <property type="match status" value="1"/>
</dbReference>
<keyword evidence="4" id="KW-0511">Multifunctional enzyme</keyword>
<evidence type="ECO:0000256" key="4">
    <source>
        <dbReference type="ARBA" id="ARBA00023268"/>
    </source>
</evidence>
<dbReference type="SMART" id="SM00825">
    <property type="entry name" value="PKS_KS"/>
    <property type="match status" value="1"/>
</dbReference>
<gene>
    <name evidence="9" type="ORF">ONZ51_g2547</name>
</gene>
<dbReference type="InterPro" id="IPR036291">
    <property type="entry name" value="NAD(P)-bd_dom_sf"/>
</dbReference>
<dbReference type="Gene3D" id="3.40.47.10">
    <property type="match status" value="1"/>
</dbReference>
<evidence type="ECO:0000256" key="2">
    <source>
        <dbReference type="ARBA" id="ARBA00022553"/>
    </source>
</evidence>
<dbReference type="SMART" id="SM00827">
    <property type="entry name" value="PKS_AT"/>
    <property type="match status" value="1"/>
</dbReference>
<dbReference type="GO" id="GO:0044550">
    <property type="term" value="P:secondary metabolite biosynthetic process"/>
    <property type="evidence" value="ECO:0007669"/>
    <property type="project" value="UniProtKB-ARBA"/>
</dbReference>
<dbReference type="SMART" id="SM00826">
    <property type="entry name" value="PKS_DH"/>
    <property type="match status" value="1"/>
</dbReference>
<accession>A0AAD7XDV2</accession>
<dbReference type="InterPro" id="IPR013968">
    <property type="entry name" value="PKS_KR"/>
</dbReference>
<dbReference type="InterPro" id="IPR016036">
    <property type="entry name" value="Malonyl_transacylase_ACP-bd"/>
</dbReference>
<dbReference type="InterPro" id="IPR016039">
    <property type="entry name" value="Thiolase-like"/>
</dbReference>
<evidence type="ECO:0000256" key="5">
    <source>
        <dbReference type="PROSITE-ProRule" id="PRU01363"/>
    </source>
</evidence>
<dbReference type="InterPro" id="IPR049900">
    <property type="entry name" value="PKS_mFAS_DH"/>
</dbReference>
<dbReference type="InterPro" id="IPR014030">
    <property type="entry name" value="Ketoacyl_synth_N"/>
</dbReference>
<reference evidence="9" key="1">
    <citation type="submission" date="2022-11" db="EMBL/GenBank/DDBJ databases">
        <title>Genome Sequence of Cubamyces cubensis.</title>
        <authorList>
            <person name="Buettner E."/>
        </authorList>
    </citation>
    <scope>NUCLEOTIDE SEQUENCE</scope>
    <source>
        <strain evidence="9">MPL-01</strain>
    </source>
</reference>
<dbReference type="EMBL" id="JAPEVG010000040">
    <property type="protein sequence ID" value="KAJ8490074.1"/>
    <property type="molecule type" value="Genomic_DNA"/>
</dbReference>
<dbReference type="PROSITE" id="PS52004">
    <property type="entry name" value="KS3_2"/>
    <property type="match status" value="1"/>
</dbReference>
<feature type="domain" description="Ketosynthase family 3 (KS3)" evidence="7">
    <location>
        <begin position="11"/>
        <end position="431"/>
    </location>
</feature>
<dbReference type="Pfam" id="PF02801">
    <property type="entry name" value="Ketoacyl-synt_C"/>
    <property type="match status" value="1"/>
</dbReference>
<dbReference type="Proteomes" id="UP001215151">
    <property type="component" value="Unassembled WGS sequence"/>
</dbReference>
<name>A0AAD7XDV2_9APHY</name>
<dbReference type="Pfam" id="PF00550">
    <property type="entry name" value="PP-binding"/>
    <property type="match status" value="1"/>
</dbReference>
<feature type="region of interest" description="N-terminal hotdog fold" evidence="5">
    <location>
        <begin position="896"/>
        <end position="1021"/>
    </location>
</feature>
<dbReference type="InterPro" id="IPR016035">
    <property type="entry name" value="Acyl_Trfase/lysoPLipase"/>
</dbReference>
<dbReference type="InterPro" id="IPR050091">
    <property type="entry name" value="PKS_NRPS_Biosynth_Enz"/>
</dbReference>
<dbReference type="InterPro" id="IPR057326">
    <property type="entry name" value="KR_dom"/>
</dbReference>
<dbReference type="PANTHER" id="PTHR43775:SF37">
    <property type="entry name" value="SI:DKEY-61P9.11"/>
    <property type="match status" value="1"/>
</dbReference>
<dbReference type="GO" id="GO:0004312">
    <property type="term" value="F:fatty acid synthase activity"/>
    <property type="evidence" value="ECO:0007669"/>
    <property type="project" value="TreeGrafter"/>
</dbReference>
<feature type="active site" description="Proton acceptor; for dehydratase activity" evidence="5">
    <location>
        <position position="934"/>
    </location>
</feature>
<dbReference type="InterPro" id="IPR032821">
    <property type="entry name" value="PKS_assoc"/>
</dbReference>
<evidence type="ECO:0000313" key="9">
    <source>
        <dbReference type="EMBL" id="KAJ8490074.1"/>
    </source>
</evidence>
<dbReference type="InterPro" id="IPR049551">
    <property type="entry name" value="PKS_DH_C"/>
</dbReference>
<feature type="domain" description="PKS/mFAS DH" evidence="8">
    <location>
        <begin position="896"/>
        <end position="1191"/>
    </location>
</feature>
<dbReference type="Gene3D" id="3.40.366.10">
    <property type="entry name" value="Malonyl-Coenzyme A Acyl Carrier Protein, domain 2"/>
    <property type="match status" value="1"/>
</dbReference>
<dbReference type="SUPFAM" id="SSF52151">
    <property type="entry name" value="FabD/lysophospholipase-like"/>
    <property type="match status" value="1"/>
</dbReference>
<dbReference type="InterPro" id="IPR014031">
    <property type="entry name" value="Ketoacyl_synth_C"/>
</dbReference>
<dbReference type="InterPro" id="IPR020841">
    <property type="entry name" value="PKS_Beta-ketoAc_synthase_dom"/>
</dbReference>
<comment type="caution">
    <text evidence="9">The sequence shown here is derived from an EMBL/GenBank/DDBJ whole genome shotgun (WGS) entry which is preliminary data.</text>
</comment>
<dbReference type="SUPFAM" id="SSF47336">
    <property type="entry name" value="ACP-like"/>
    <property type="match status" value="1"/>
</dbReference>
<sequence>MSSSSMPPPSPAEIAIVGIAAELPSGSYSATNLDHRSFFRFLLDRGEAYERIPLERFNIHTLVGSGLGKVATDAGSFLKDVHLFDHLEFGVTNKDARMMPLSTRRLIETAFLSLVDSGIDYRGRNIGCYTAGVAFDMFSVSGHDDDEARGSFASGPSMVANRVSYYLDLRGPSIPIDTACSSSLSATHLAVQAMIHGECEAAVVGGSQINHRFSEWLAYSQGGVLSPDGKCKPFDASANGFGRGEGVVCMVLKPLEAALRDGDKVYATILGTGINSCGSLAPVNAPVASAQREAMIRAFAQARRNPREVDFLELHSTGTAMGDPTEANWVGKEFCRDDELIVGSVKGNIGHLEITSFLASLCKVCSMFETGIIPPNANFHTPNPAIKWKEYKLRVPVEPEPLPARAASGRALVAMTSSGIGGSNASAVIQGSPAVQPKPSAFWRQGLAEVPLLFIAGGLSPRSTAAVGSDIAEKSQSWTGDAVGDLEMQIARAYGRRARSMTWRSFAVKKGETVTKFTEPILAPRIAPPVVFVFSGQGPQHYAMGREMFKSCAVFRESILQLDKIYKSVMGQSLVETTGIFDGARPADPLGEIWPISITLVSLTMLQIALFDTLAAVGVSPDVIVGHSAGETPLLYASGSGSRALAMELAIARGKAMTLLEKEKGTMAALSCSPERAEEVIADVIAELGPGVLEVGCYNAPGAVTLSGHEDYIELAVKKASDAGIFARRLRTRIPVHSAMMEICAEEYQRLVGDVFSRYEVGTATVETWSTKTGALLDSVLDAQYYWDNTRGAVRFTEALQSIAQKHPHAIYVELGPHPVLTSYVASMAGKNAVTLCPLRRPRSTEKHAVEVAGLMDTLGKLVVSGYTRMDFDVLYGTAPAPAEALPPFPFARKDIPYTAPTAQIAKQKQHRNGPLNYPQLHMNDKTHPDLAEHVIKNEPIMSTAGYIEMALEFGARKVYNIELVSILSLSAKRPTPVEIRLEGSRWSVLSAANVDYYKTWPVKYNRLHAKGLLSTHSEPEDIRSGRNVQEISSRLKPVDIKGFYDGFRTFADYGPTYQRVVGCSYARDPATGNDEWLVKLRGADKDLPDIADYRIHPAILDASLHILVHPIVTGINDPARYYLPSRIGALVVHDALLERPFPSTIYTYATFKAWTPETLVYDLLIMTEDGTPLYSVDELEISMHGQNVPRVSTRFEVAYHKTGCSVTTDGEFVKPEGDSTTPSSGRTSPGTQSTDSGYAPTEITVPDGIDRQKSSSGSPSAIVLPYRRGLEMKIQEVVKQLDALSSERLWFYASAGADGDALVGFVRALRKEFLTWSIHAVVFDSAWAEEDIAVAMKSLSSNASLEPEIIVEADGSISVPRIVEAAAPPTHAEFNTSLPWKQEKASVVQVTTPYVPPDHVLVHVTGAAMGTDQLWSFVGRTGDGSPLVAGVASGPLANIVVAHKFSLLELSKQSESDPLPQALPAAIASLAVSVAAFSRPDYLRQKVILVTHSDTTIGAQVAAIYTALGTEVVTLPSQYSVAELKAAYARGPQVIVSGSQDDSEAKTFRDMVTRYGRVFLWNHPDSGIAYLLQTDPCSIVPLATGIFDPSKSYVLLGGIGSLGLQQAHWMYQNGARELLLTSRSAREGLRRRHDYTALRYLDYLEKLPGLRIIVAATGSAPTEELKKAVGALKLPVGGCFILSGVLVDRSFVSQTEETFEAPFPAKVDAFKLVEEVLPVEKLDFLVTFSSVSGMFGNAGQTNYASANTSLAGLTKKYRNAVCIVAPAILDTSTIKGELAGSSPALRLKHLSNWGMTSTEFFTYVEDAIRCLGGRAVWQYIPAFDWALVQSNMGASPLFDDLVPAQDADAEDASAEKSSSNLKDVVCKILDVAPEDLSLDVPFTSYGLDSLSAAALSYALRPFINISQLQLLADLSLKELQARMEASEQDS</sequence>
<evidence type="ECO:0000259" key="7">
    <source>
        <dbReference type="PROSITE" id="PS52004"/>
    </source>
</evidence>
<dbReference type="GO" id="GO:0006633">
    <property type="term" value="P:fatty acid biosynthetic process"/>
    <property type="evidence" value="ECO:0007669"/>
    <property type="project" value="TreeGrafter"/>
</dbReference>
<proteinExistence type="predicted"/>
<dbReference type="SUPFAM" id="SSF51735">
    <property type="entry name" value="NAD(P)-binding Rossmann-fold domains"/>
    <property type="match status" value="1"/>
</dbReference>
<dbReference type="InterPro" id="IPR042104">
    <property type="entry name" value="PKS_dehydratase_sf"/>
</dbReference>
<feature type="active site" description="Proton donor; for dehydratase activity" evidence="5">
    <location>
        <position position="1102"/>
    </location>
</feature>
<dbReference type="Pfam" id="PF00109">
    <property type="entry name" value="ketoacyl-synt"/>
    <property type="match status" value="1"/>
</dbReference>
<evidence type="ECO:0000313" key="10">
    <source>
        <dbReference type="Proteomes" id="UP001215151"/>
    </source>
</evidence>
<protein>
    <recommendedName>
        <fullName evidence="11">Polyketide synthase</fullName>
    </recommendedName>
</protein>
<dbReference type="SUPFAM" id="SSF53901">
    <property type="entry name" value="Thiolase-like"/>
    <property type="match status" value="1"/>
</dbReference>
<feature type="region of interest" description="C-terminal hotdog fold" evidence="5">
    <location>
        <begin position="1036"/>
        <end position="1191"/>
    </location>
</feature>
<dbReference type="Gene3D" id="3.40.50.720">
    <property type="entry name" value="NAD(P)-binding Rossmann-like Domain"/>
    <property type="match status" value="2"/>
</dbReference>
<dbReference type="CDD" id="cd00833">
    <property type="entry name" value="PKS"/>
    <property type="match status" value="1"/>
</dbReference>
<dbReference type="PROSITE" id="PS52019">
    <property type="entry name" value="PKS_MFAS_DH"/>
    <property type="match status" value="1"/>
</dbReference>
<evidence type="ECO:0000256" key="3">
    <source>
        <dbReference type="ARBA" id="ARBA00022679"/>
    </source>
</evidence>
<keyword evidence="1" id="KW-0596">Phosphopantetheine</keyword>
<dbReference type="Pfam" id="PF14765">
    <property type="entry name" value="PS-DH"/>
    <property type="match status" value="1"/>
</dbReference>
<keyword evidence="2" id="KW-0597">Phosphoprotein</keyword>
<dbReference type="InterPro" id="IPR020807">
    <property type="entry name" value="PKS_DH"/>
</dbReference>
<dbReference type="InterPro" id="IPR009081">
    <property type="entry name" value="PP-bd_ACP"/>
</dbReference>
<dbReference type="InterPro" id="IPR036736">
    <property type="entry name" value="ACP-like_sf"/>
</dbReference>
<evidence type="ECO:0008006" key="11">
    <source>
        <dbReference type="Google" id="ProtNLM"/>
    </source>
</evidence>
<keyword evidence="3" id="KW-0808">Transferase</keyword>
<dbReference type="Gene3D" id="1.10.1200.10">
    <property type="entry name" value="ACP-like"/>
    <property type="match status" value="1"/>
</dbReference>
<dbReference type="Gene3D" id="3.10.129.110">
    <property type="entry name" value="Polyketide synthase dehydratase"/>
    <property type="match status" value="1"/>
</dbReference>
<evidence type="ECO:0000256" key="1">
    <source>
        <dbReference type="ARBA" id="ARBA00022450"/>
    </source>
</evidence>
<keyword evidence="10" id="KW-1185">Reference proteome</keyword>
<evidence type="ECO:0000256" key="6">
    <source>
        <dbReference type="SAM" id="MobiDB-lite"/>
    </source>
</evidence>
<organism evidence="9 10">
    <name type="scientific">Trametes cubensis</name>
    <dbReference type="NCBI Taxonomy" id="1111947"/>
    <lineage>
        <taxon>Eukaryota</taxon>
        <taxon>Fungi</taxon>
        <taxon>Dikarya</taxon>
        <taxon>Basidiomycota</taxon>
        <taxon>Agaricomycotina</taxon>
        <taxon>Agaricomycetes</taxon>
        <taxon>Polyporales</taxon>
        <taxon>Polyporaceae</taxon>
        <taxon>Trametes</taxon>
    </lineage>
</organism>
<dbReference type="InterPro" id="IPR014043">
    <property type="entry name" value="Acyl_transferase_dom"/>
</dbReference>
<feature type="region of interest" description="Disordered" evidence="6">
    <location>
        <begin position="1210"/>
        <end position="1261"/>
    </location>
</feature>
<dbReference type="SUPFAM" id="SSF55048">
    <property type="entry name" value="Probable ACP-binding domain of malonyl-CoA ACP transacylase"/>
    <property type="match status" value="1"/>
</dbReference>
<dbReference type="Pfam" id="PF08659">
    <property type="entry name" value="KR"/>
    <property type="match status" value="1"/>
</dbReference>